<evidence type="ECO:0000313" key="15">
    <source>
        <dbReference type="EMBL" id="ORZ14283.1"/>
    </source>
</evidence>
<comment type="similarity">
    <text evidence="2">Belongs to the endopolyphosphatase PPN1 family.</text>
</comment>
<proteinExistence type="inferred from homology"/>
<sequence>MKHQAILLLGTALACCLANAATTEDQLSSSSSYPFGRFLHITDIHPDENYINGGAVSRLCHTIAENEDESLRDANVLRLRWNRYSTGARTRALTLQMSSDQAYKRLTTNAKAQQRYQQQGNIFSTRSSIMEGGIREVGIGGYYGAPNTICDTPLTLADAVFNWIDSNLSGSIDFIVWTGDNARHDSDNTFPRTQEQIFAMNFIMARRMLTTFPPNSKDGERLPIVPSIGNNDVYPHNIMFPGPNPILDHYLDIWSEFIPENQKETFRKGGYYSKEVIPGKISVFGLNTLYFYIQNTAVDGCKKKHEPGTKQMDWLQAELKSLRKRGMVAYLTGHVPPEKHSYTSSCHSRYTQLAIQYQDVIVGHLYGHANIDHFFILSQAEDRSDKDDSEDSEEEDENRLDVMNKIGGDPFLELGLTSYLEALWEQYKDISKKSKGTNYAAIQVSPSIVPSYQPTLRVFTYELANDKNPDPTPDQPQPDDGDDEDNDEDQDEEEDGHNDEEEGEEEEGEGEGEGEGEEEEEELGNPAFGEYFNMQLNNNVDRAIEKKKHKKHKKHKKTVPRPAPVDKFGYPLGFTQYWANLTQANEELTPPEFVVEYRTREDYGLQHLGVTEWLGLARRITEEKPLKKQYLQRMVVQTGAEHRLKREWDLEDC</sequence>
<dbReference type="EC" id="3.6.1.10" evidence="3 12"/>
<protein>
    <recommendedName>
        <fullName evidence="4 12">Endopolyphosphatase</fullName>
        <ecNumber evidence="3 12">3.6.1.10</ecNumber>
    </recommendedName>
</protein>
<evidence type="ECO:0000256" key="6">
    <source>
        <dbReference type="ARBA" id="ARBA00022692"/>
    </source>
</evidence>
<dbReference type="FunCoup" id="A0A1Y2GKT5">
    <property type="interactions" value="65"/>
</dbReference>
<keyword evidence="8" id="KW-0735">Signal-anchor</keyword>
<accession>A0A1Y2GKT5</accession>
<evidence type="ECO:0000256" key="14">
    <source>
        <dbReference type="SAM" id="SignalP"/>
    </source>
</evidence>
<dbReference type="GO" id="GO:0006798">
    <property type="term" value="P:polyphosphate catabolic process"/>
    <property type="evidence" value="ECO:0007669"/>
    <property type="project" value="TreeGrafter"/>
</dbReference>
<dbReference type="PIRSF" id="PIRSF027093">
    <property type="entry name" value="EndopolyPtase_N1"/>
    <property type="match status" value="1"/>
</dbReference>
<keyword evidence="7 12" id="KW-0378">Hydrolase</keyword>
<gene>
    <name evidence="15" type="ORF">BCR41DRAFT_422536</name>
</gene>
<dbReference type="GeneID" id="33572009"/>
<feature type="signal peptide" evidence="14">
    <location>
        <begin position="1"/>
        <end position="20"/>
    </location>
</feature>
<evidence type="ECO:0000256" key="10">
    <source>
        <dbReference type="ARBA" id="ARBA00023136"/>
    </source>
</evidence>
<evidence type="ECO:0000256" key="4">
    <source>
        <dbReference type="ARBA" id="ARBA00014458"/>
    </source>
</evidence>
<dbReference type="PANTHER" id="PTHR10340:SF55">
    <property type="entry name" value="ENDOPOLYPHOSPHATASE"/>
    <property type="match status" value="1"/>
</dbReference>
<feature type="compositionally biased region" description="Acidic residues" evidence="13">
    <location>
        <begin position="477"/>
        <end position="522"/>
    </location>
</feature>
<feature type="compositionally biased region" description="Acidic residues" evidence="13">
    <location>
        <begin position="387"/>
        <end position="398"/>
    </location>
</feature>
<dbReference type="RefSeq" id="XP_021880761.1">
    <property type="nucleotide sequence ID" value="XM_022030166.1"/>
</dbReference>
<evidence type="ECO:0000256" key="3">
    <source>
        <dbReference type="ARBA" id="ARBA00012459"/>
    </source>
</evidence>
<organism evidence="15 16">
    <name type="scientific">Lobosporangium transversale</name>
    <dbReference type="NCBI Taxonomy" id="64571"/>
    <lineage>
        <taxon>Eukaryota</taxon>
        <taxon>Fungi</taxon>
        <taxon>Fungi incertae sedis</taxon>
        <taxon>Mucoromycota</taxon>
        <taxon>Mortierellomycotina</taxon>
        <taxon>Mortierellomycetes</taxon>
        <taxon>Mortierellales</taxon>
        <taxon>Mortierellaceae</taxon>
        <taxon>Lobosporangium</taxon>
    </lineage>
</organism>
<dbReference type="InterPro" id="IPR012358">
    <property type="entry name" value="EndopolyPtase_N1"/>
</dbReference>
<evidence type="ECO:0000313" key="16">
    <source>
        <dbReference type="Proteomes" id="UP000193648"/>
    </source>
</evidence>
<comment type="catalytic activity">
    <reaction evidence="12">
        <text>[phosphate](n+1) + n H2O = (n+1) phosphate + n H(+)</text>
        <dbReference type="Rhea" id="RHEA:22452"/>
        <dbReference type="Rhea" id="RHEA-COMP:14280"/>
        <dbReference type="ChEBI" id="CHEBI:15377"/>
        <dbReference type="ChEBI" id="CHEBI:15378"/>
        <dbReference type="ChEBI" id="CHEBI:16838"/>
        <dbReference type="ChEBI" id="CHEBI:43474"/>
        <dbReference type="EC" id="3.6.1.10"/>
    </reaction>
</comment>
<dbReference type="STRING" id="64571.A0A1Y2GKT5"/>
<feature type="region of interest" description="Disordered" evidence="13">
    <location>
        <begin position="464"/>
        <end position="522"/>
    </location>
</feature>
<dbReference type="PANTHER" id="PTHR10340">
    <property type="entry name" value="SPHINGOMYELIN PHOSPHODIESTERASE"/>
    <property type="match status" value="1"/>
</dbReference>
<name>A0A1Y2GKT5_9FUNG</name>
<dbReference type="AlphaFoldDB" id="A0A1Y2GKT5"/>
<dbReference type="GO" id="GO:0000298">
    <property type="term" value="F:endopolyphosphatase activity"/>
    <property type="evidence" value="ECO:0007669"/>
    <property type="project" value="UniProtKB-EC"/>
</dbReference>
<dbReference type="InParanoid" id="A0A1Y2GKT5"/>
<keyword evidence="9" id="KW-1133">Transmembrane helix</keyword>
<dbReference type="SUPFAM" id="SSF56300">
    <property type="entry name" value="Metallo-dependent phosphatases"/>
    <property type="match status" value="1"/>
</dbReference>
<dbReference type="GO" id="GO:0005774">
    <property type="term" value="C:vacuolar membrane"/>
    <property type="evidence" value="ECO:0007669"/>
    <property type="project" value="UniProtKB-SubCell"/>
</dbReference>
<feature type="region of interest" description="Disordered" evidence="13">
    <location>
        <begin position="382"/>
        <end position="404"/>
    </location>
</feature>
<dbReference type="OrthoDB" id="348678at2759"/>
<dbReference type="PROSITE" id="PS51257">
    <property type="entry name" value="PROKAR_LIPOPROTEIN"/>
    <property type="match status" value="1"/>
</dbReference>
<dbReference type="Proteomes" id="UP000193648">
    <property type="component" value="Unassembled WGS sequence"/>
</dbReference>
<evidence type="ECO:0000256" key="5">
    <source>
        <dbReference type="ARBA" id="ARBA00022554"/>
    </source>
</evidence>
<feature type="chain" id="PRO_5013186471" description="Endopolyphosphatase" evidence="14">
    <location>
        <begin position="21"/>
        <end position="653"/>
    </location>
</feature>
<keyword evidence="16" id="KW-1185">Reference proteome</keyword>
<evidence type="ECO:0000256" key="1">
    <source>
        <dbReference type="ARBA" id="ARBA00004576"/>
    </source>
</evidence>
<dbReference type="GO" id="GO:0005615">
    <property type="term" value="C:extracellular space"/>
    <property type="evidence" value="ECO:0007669"/>
    <property type="project" value="TreeGrafter"/>
</dbReference>
<keyword evidence="14" id="KW-0732">Signal</keyword>
<reference evidence="15 16" key="1">
    <citation type="submission" date="2016-07" db="EMBL/GenBank/DDBJ databases">
        <title>Pervasive Adenine N6-methylation of Active Genes in Fungi.</title>
        <authorList>
            <consortium name="DOE Joint Genome Institute"/>
            <person name="Mondo S.J."/>
            <person name="Dannebaum R.O."/>
            <person name="Kuo R.C."/>
            <person name="Labutti K."/>
            <person name="Haridas S."/>
            <person name="Kuo A."/>
            <person name="Salamov A."/>
            <person name="Ahrendt S.R."/>
            <person name="Lipzen A."/>
            <person name="Sullivan W."/>
            <person name="Andreopoulos W.B."/>
            <person name="Clum A."/>
            <person name="Lindquist E."/>
            <person name="Daum C."/>
            <person name="Ramamoorthy G.K."/>
            <person name="Gryganskyi A."/>
            <person name="Culley D."/>
            <person name="Magnuson J.K."/>
            <person name="James T.Y."/>
            <person name="O'Malley M.A."/>
            <person name="Stajich J.E."/>
            <person name="Spatafora J.W."/>
            <person name="Visel A."/>
            <person name="Grigoriev I.V."/>
        </authorList>
    </citation>
    <scope>NUCLEOTIDE SEQUENCE [LARGE SCALE GENOMIC DNA]</scope>
    <source>
        <strain evidence="15 16">NRRL 3116</strain>
    </source>
</reference>
<keyword evidence="11" id="KW-0325">Glycoprotein</keyword>
<evidence type="ECO:0000256" key="13">
    <source>
        <dbReference type="SAM" id="MobiDB-lite"/>
    </source>
</evidence>
<evidence type="ECO:0000256" key="2">
    <source>
        <dbReference type="ARBA" id="ARBA00010399"/>
    </source>
</evidence>
<comment type="function">
    <text evidence="12">Catalyzes the hydrolysis of inorganic polyphosphate (polyP) chains of many hundreds of phosphate residues into shorter lengths.</text>
</comment>
<keyword evidence="5 12" id="KW-0926">Vacuole</keyword>
<evidence type="ECO:0000256" key="8">
    <source>
        <dbReference type="ARBA" id="ARBA00022968"/>
    </source>
</evidence>
<keyword evidence="10 12" id="KW-0472">Membrane</keyword>
<evidence type="ECO:0000256" key="7">
    <source>
        <dbReference type="ARBA" id="ARBA00022801"/>
    </source>
</evidence>
<evidence type="ECO:0000256" key="9">
    <source>
        <dbReference type="ARBA" id="ARBA00022989"/>
    </source>
</evidence>
<dbReference type="InterPro" id="IPR029052">
    <property type="entry name" value="Metallo-depent_PP-like"/>
</dbReference>
<evidence type="ECO:0000256" key="12">
    <source>
        <dbReference type="PIRNR" id="PIRNR027093"/>
    </source>
</evidence>
<dbReference type="Gene3D" id="3.60.21.10">
    <property type="match status" value="1"/>
</dbReference>
<dbReference type="EMBL" id="MCFF01000021">
    <property type="protein sequence ID" value="ORZ14283.1"/>
    <property type="molecule type" value="Genomic_DNA"/>
</dbReference>
<dbReference type="GO" id="GO:0008081">
    <property type="term" value="F:phosphoric diester hydrolase activity"/>
    <property type="evidence" value="ECO:0007669"/>
    <property type="project" value="TreeGrafter"/>
</dbReference>
<evidence type="ECO:0000256" key="11">
    <source>
        <dbReference type="ARBA" id="ARBA00023180"/>
    </source>
</evidence>
<comment type="subcellular location">
    <subcellularLocation>
        <location evidence="1">Vacuole membrane</location>
        <topology evidence="1">Single-pass type II membrane protein</topology>
    </subcellularLocation>
</comment>
<keyword evidence="6" id="KW-0812">Transmembrane</keyword>
<dbReference type="GO" id="GO:0000324">
    <property type="term" value="C:fungal-type vacuole"/>
    <property type="evidence" value="ECO:0007669"/>
    <property type="project" value="TreeGrafter"/>
</dbReference>
<dbReference type="GO" id="GO:0004309">
    <property type="term" value="F:exopolyphosphatase activity"/>
    <property type="evidence" value="ECO:0007669"/>
    <property type="project" value="TreeGrafter"/>
</dbReference>
<comment type="caution">
    <text evidence="15">The sequence shown here is derived from an EMBL/GenBank/DDBJ whole genome shotgun (WGS) entry which is preliminary data.</text>
</comment>